<dbReference type="PANTHER" id="PTHR32166:SF74">
    <property type="entry name" value="OS05G0256350 PROTEIN"/>
    <property type="match status" value="1"/>
</dbReference>
<feature type="region of interest" description="Disordered" evidence="1">
    <location>
        <begin position="27"/>
        <end position="48"/>
    </location>
</feature>
<dbReference type="InterPro" id="IPR012337">
    <property type="entry name" value="RNaseH-like_sf"/>
</dbReference>
<reference evidence="3 4" key="1">
    <citation type="journal article" date="2018" name="PLoS Genet.">
        <title>Population sequencing reveals clonal diversity and ancestral inbreeding in the grapevine cultivar Chardonnay.</title>
        <authorList>
            <person name="Roach M.J."/>
            <person name="Johnson D.L."/>
            <person name="Bohlmann J."/>
            <person name="van Vuuren H.J."/>
            <person name="Jones S.J."/>
            <person name="Pretorius I.S."/>
            <person name="Schmidt S.A."/>
            <person name="Borneman A.R."/>
        </authorList>
    </citation>
    <scope>NUCLEOTIDE SEQUENCE [LARGE SCALE GENOMIC DNA]</scope>
    <source>
        <strain evidence="4">cv. Chardonnay</strain>
        <tissue evidence="3">Leaf</tissue>
    </source>
</reference>
<sequence length="544" mass="62302">MNMGSEYVNEDLFGLEDEDIGEEINSRTNVTNISSGGSNRGGSGGRTHISKFPINDEAIGQYGVGMKGPTFHEVRVTNFKKELALTKDLMKDHMVEWGENGCSIMSDGWTDKKKRTLVNFLVNCSKGTMFMQSIDASSMIKTGEKMFELLDKWVEQVGEENVIQVITDNHSSYVMAGRLLELKRPHLYWIPCAAHCLDLMLEDIGKLPNIKRTLERAISLNGYIYNRSGLLNMMRQFTGQRELLRPAKTRFATTSSHYRDCMNKKQFEEDVYKHRLVSGPLVRVLRLVDGEKKAPMGYIYEAMNRAKDAIVRSFNGNEEKYKEIFNIIDKRWEIQLHRPLHAAGYFLNPEFFYDKPKIEHDADIMSDLYKCILRLTRDPAKQEKVVAEIHSKRRNRLDHQRLNDLVYIKYNRALKRRYNERNTIDPISLKDIDDSNEWLIGRMEDEDSHGGAQDDFVFDDDNLTWGDVARAARAEEARFDTRARARASSSIIPPTRGIASSSRTLPSYSLIDEDEDGDMVDSADEEDGEGYKCGDGNDDDDDFG</sequence>
<dbReference type="PANTHER" id="PTHR32166">
    <property type="entry name" value="OSJNBA0013A04.12 PROTEIN"/>
    <property type="match status" value="1"/>
</dbReference>
<protein>
    <recommendedName>
        <fullName evidence="2">DUF659 domain-containing protein</fullName>
    </recommendedName>
</protein>
<evidence type="ECO:0000256" key="1">
    <source>
        <dbReference type="SAM" id="MobiDB-lite"/>
    </source>
</evidence>
<feature type="compositionally biased region" description="Acidic residues" evidence="1">
    <location>
        <begin position="511"/>
        <end position="528"/>
    </location>
</feature>
<gene>
    <name evidence="3" type="ORF">CK203_097223</name>
</gene>
<evidence type="ECO:0000313" key="3">
    <source>
        <dbReference type="EMBL" id="RVW35451.1"/>
    </source>
</evidence>
<proteinExistence type="predicted"/>
<feature type="region of interest" description="Disordered" evidence="1">
    <location>
        <begin position="482"/>
        <end position="544"/>
    </location>
</feature>
<dbReference type="Proteomes" id="UP000288805">
    <property type="component" value="Unassembled WGS sequence"/>
</dbReference>
<organism evidence="3 4">
    <name type="scientific">Vitis vinifera</name>
    <name type="common">Grape</name>
    <dbReference type="NCBI Taxonomy" id="29760"/>
    <lineage>
        <taxon>Eukaryota</taxon>
        <taxon>Viridiplantae</taxon>
        <taxon>Streptophyta</taxon>
        <taxon>Embryophyta</taxon>
        <taxon>Tracheophyta</taxon>
        <taxon>Spermatophyta</taxon>
        <taxon>Magnoliopsida</taxon>
        <taxon>eudicotyledons</taxon>
        <taxon>Gunneridae</taxon>
        <taxon>Pentapetalae</taxon>
        <taxon>rosids</taxon>
        <taxon>Vitales</taxon>
        <taxon>Vitaceae</taxon>
        <taxon>Viteae</taxon>
        <taxon>Vitis</taxon>
    </lineage>
</organism>
<comment type="caution">
    <text evidence="3">The sequence shown here is derived from an EMBL/GenBank/DDBJ whole genome shotgun (WGS) entry which is preliminary data.</text>
</comment>
<dbReference type="AlphaFoldDB" id="A0A438DJ16"/>
<evidence type="ECO:0000313" key="4">
    <source>
        <dbReference type="Proteomes" id="UP000288805"/>
    </source>
</evidence>
<dbReference type="Pfam" id="PF04937">
    <property type="entry name" value="DUF659"/>
    <property type="match status" value="1"/>
</dbReference>
<evidence type="ECO:0000259" key="2">
    <source>
        <dbReference type="Pfam" id="PF04937"/>
    </source>
</evidence>
<accession>A0A438DJ16</accession>
<dbReference type="InterPro" id="IPR007021">
    <property type="entry name" value="DUF659"/>
</dbReference>
<dbReference type="SUPFAM" id="SSF53098">
    <property type="entry name" value="Ribonuclease H-like"/>
    <property type="match status" value="1"/>
</dbReference>
<feature type="domain" description="DUF659" evidence="2">
    <location>
        <begin position="69"/>
        <end position="217"/>
    </location>
</feature>
<feature type="compositionally biased region" description="Polar residues" evidence="1">
    <location>
        <begin position="488"/>
        <end position="507"/>
    </location>
</feature>
<dbReference type="EMBL" id="QGNW01001603">
    <property type="protein sequence ID" value="RVW35451.1"/>
    <property type="molecule type" value="Genomic_DNA"/>
</dbReference>
<name>A0A438DJ16_VITVI</name>